<dbReference type="Proteomes" id="UP000183567">
    <property type="component" value="Unassembled WGS sequence"/>
</dbReference>
<gene>
    <name evidence="1" type="ORF">AZE42_12417</name>
</gene>
<dbReference type="AlphaFoldDB" id="A0A1J8PWT4"/>
<reference evidence="1 2" key="1">
    <citation type="submission" date="2016-03" db="EMBL/GenBank/DDBJ databases">
        <title>Comparative genomics of the ectomycorrhizal sister species Rhizopogon vinicolor and Rhizopogon vesiculosus (Basidiomycota: Boletales) reveals a divergence of the mating type B locus.</title>
        <authorList>
            <person name="Mujic A.B."/>
            <person name="Kuo A."/>
            <person name="Tritt A."/>
            <person name="Lipzen A."/>
            <person name="Chen C."/>
            <person name="Johnson J."/>
            <person name="Sharma A."/>
            <person name="Barry K."/>
            <person name="Grigoriev I.V."/>
            <person name="Spatafora J.W."/>
        </authorList>
    </citation>
    <scope>NUCLEOTIDE SEQUENCE [LARGE SCALE GENOMIC DNA]</scope>
    <source>
        <strain evidence="1 2">AM-OR11-056</strain>
    </source>
</reference>
<sequence length="66" mass="7450">METFSYVNISTELVLSILAFAARPDFAQTDEYTNAESIFIPGWSRTRFVGCPELADALSFSDFYVQ</sequence>
<keyword evidence="2" id="KW-1185">Reference proteome</keyword>
<name>A0A1J8PWT4_9AGAM</name>
<organism evidence="1 2">
    <name type="scientific">Rhizopogon vesiculosus</name>
    <dbReference type="NCBI Taxonomy" id="180088"/>
    <lineage>
        <taxon>Eukaryota</taxon>
        <taxon>Fungi</taxon>
        <taxon>Dikarya</taxon>
        <taxon>Basidiomycota</taxon>
        <taxon>Agaricomycotina</taxon>
        <taxon>Agaricomycetes</taxon>
        <taxon>Agaricomycetidae</taxon>
        <taxon>Boletales</taxon>
        <taxon>Suillineae</taxon>
        <taxon>Rhizopogonaceae</taxon>
        <taxon>Rhizopogon</taxon>
    </lineage>
</organism>
<accession>A0A1J8PWT4</accession>
<proteinExistence type="predicted"/>
<comment type="caution">
    <text evidence="1">The sequence shown here is derived from an EMBL/GenBank/DDBJ whole genome shotgun (WGS) entry which is preliminary data.</text>
</comment>
<dbReference type="EMBL" id="LVVM01004223">
    <property type="protein sequence ID" value="OJA13301.1"/>
    <property type="molecule type" value="Genomic_DNA"/>
</dbReference>
<protein>
    <submittedName>
        <fullName evidence="1">Uncharacterized protein</fullName>
    </submittedName>
</protein>
<evidence type="ECO:0000313" key="1">
    <source>
        <dbReference type="EMBL" id="OJA13301.1"/>
    </source>
</evidence>
<evidence type="ECO:0000313" key="2">
    <source>
        <dbReference type="Proteomes" id="UP000183567"/>
    </source>
</evidence>